<evidence type="ECO:0000256" key="3">
    <source>
        <dbReference type="ARBA" id="ARBA00022448"/>
    </source>
</evidence>
<evidence type="ECO:0000313" key="19">
    <source>
        <dbReference type="Proteomes" id="UP000694867"/>
    </source>
</evidence>
<dbReference type="GO" id="GO:1990573">
    <property type="term" value="P:potassium ion import across plasma membrane"/>
    <property type="evidence" value="ECO:0007669"/>
    <property type="project" value="TreeGrafter"/>
</dbReference>
<keyword evidence="12" id="KW-0406">Ion transport</keyword>
<dbReference type="Pfam" id="PF00287">
    <property type="entry name" value="Na_K-ATPase"/>
    <property type="match status" value="1"/>
</dbReference>
<dbReference type="GO" id="GO:0006883">
    <property type="term" value="P:intracellular sodium ion homeostasis"/>
    <property type="evidence" value="ECO:0007669"/>
    <property type="project" value="TreeGrafter"/>
</dbReference>
<dbReference type="GO" id="GO:0005890">
    <property type="term" value="C:sodium:potassium-exchanging ATPase complex"/>
    <property type="evidence" value="ECO:0007669"/>
    <property type="project" value="InterPro"/>
</dbReference>
<name>A0AAJ7SEX3_9ACAR</name>
<proteinExistence type="inferred from homology"/>
<dbReference type="GeneID" id="100898386"/>
<evidence type="ECO:0000256" key="12">
    <source>
        <dbReference type="ARBA" id="ARBA00023065"/>
    </source>
</evidence>
<dbReference type="InterPro" id="IPR038702">
    <property type="entry name" value="Na/K_ATPase_sub_beta_sf"/>
</dbReference>
<evidence type="ECO:0000256" key="14">
    <source>
        <dbReference type="ARBA" id="ARBA00023157"/>
    </source>
</evidence>
<keyword evidence="11" id="KW-0915">Sodium</keyword>
<dbReference type="RefSeq" id="XP_028967340.1">
    <property type="nucleotide sequence ID" value="XM_029111507.1"/>
</dbReference>
<keyword evidence="15" id="KW-0325">Glycoprotein</keyword>
<evidence type="ECO:0000256" key="13">
    <source>
        <dbReference type="ARBA" id="ARBA00023136"/>
    </source>
</evidence>
<keyword evidence="6" id="KW-0740">Sodium/potassium transport</keyword>
<keyword evidence="3" id="KW-0813">Transport</keyword>
<evidence type="ECO:0000256" key="10">
    <source>
        <dbReference type="ARBA" id="ARBA00022989"/>
    </source>
</evidence>
<evidence type="ECO:0000256" key="7">
    <source>
        <dbReference type="ARBA" id="ARBA00022692"/>
    </source>
</evidence>
<feature type="transmembrane region" description="Helical" evidence="18">
    <location>
        <begin position="36"/>
        <end position="57"/>
    </location>
</feature>
<evidence type="ECO:0000256" key="11">
    <source>
        <dbReference type="ARBA" id="ARBA00023053"/>
    </source>
</evidence>
<protein>
    <submittedName>
        <fullName evidence="20">Sodium/potassium-transporting ATPase subunit beta-2</fullName>
    </submittedName>
</protein>
<evidence type="ECO:0000256" key="4">
    <source>
        <dbReference type="ARBA" id="ARBA00022475"/>
    </source>
</evidence>
<accession>A0AAJ7SEX3</accession>
<evidence type="ECO:0000256" key="5">
    <source>
        <dbReference type="ARBA" id="ARBA00022538"/>
    </source>
</evidence>
<dbReference type="KEGG" id="goe:100898386"/>
<comment type="subcellular location">
    <subcellularLocation>
        <location evidence="1">Cell membrane</location>
        <topology evidence="1">Single-pass type II membrane protein</topology>
    </subcellularLocation>
</comment>
<dbReference type="PANTHER" id="PTHR11523:SF28">
    <property type="entry name" value="NA_K-ATPASE BETA SUBUNIT ISOFORM 4-RELATED"/>
    <property type="match status" value="1"/>
</dbReference>
<sequence length="299" mass="33902">MASKDNESGGLLRFLYNPDTGEVFGRTGTSWFKITVFYIVFFACLAAFWTVLLVIFYQTLDAFQPKWTLDASLIGSVPGLGFRPRPPMSNIDSTLIYFKASGASSESYKVWVDDLQKFIASYREVGRNGENLVTCSSGMPAPPGKTCIYNIDLLYKTNSNCSSQEEFGYKYGTPCVALKINKIYGWKPTPYQNNNFPPNFPDNLKSNYDGNRVYLSCEGENAADQENMGPVQFHPNPYVDDFYFPFTNVPGHMQPFVFAQFLRPERGVLINIECKAWAANIFHDRQERIGSVHFELMID</sequence>
<comment type="function">
    <text evidence="17">This is the non-catalytic component of the active enzyme, which catalyzes the hydrolysis of ATP coupled with the exchange of Na(+) and K(+) ions across the plasma membrane. The beta subunit regulates, through assembly of alpha/beta heterodimers, the number of sodium pumps transported to the plasma membrane.</text>
</comment>
<evidence type="ECO:0000256" key="8">
    <source>
        <dbReference type="ARBA" id="ARBA00022958"/>
    </source>
</evidence>
<evidence type="ECO:0000256" key="2">
    <source>
        <dbReference type="ARBA" id="ARBA00005876"/>
    </source>
</evidence>
<dbReference type="Gene3D" id="2.60.40.1660">
    <property type="entry name" value="Na, k-atpase alpha subunit"/>
    <property type="match status" value="1"/>
</dbReference>
<keyword evidence="16" id="KW-0739">Sodium transport</keyword>
<keyword evidence="13 18" id="KW-0472">Membrane</keyword>
<keyword evidence="10 18" id="KW-1133">Transmembrane helix</keyword>
<evidence type="ECO:0000256" key="17">
    <source>
        <dbReference type="ARBA" id="ARBA00025540"/>
    </source>
</evidence>
<dbReference type="GO" id="GO:0001671">
    <property type="term" value="F:ATPase activator activity"/>
    <property type="evidence" value="ECO:0007669"/>
    <property type="project" value="TreeGrafter"/>
</dbReference>
<evidence type="ECO:0000256" key="6">
    <source>
        <dbReference type="ARBA" id="ARBA00022607"/>
    </source>
</evidence>
<dbReference type="FunFam" id="2.60.40.1660:FF:000004">
    <property type="entry name" value="sodium/potassium-transporting ATPase subunit beta-2"/>
    <property type="match status" value="1"/>
</dbReference>
<dbReference type="GO" id="GO:0036376">
    <property type="term" value="P:sodium ion export across plasma membrane"/>
    <property type="evidence" value="ECO:0007669"/>
    <property type="project" value="TreeGrafter"/>
</dbReference>
<organism evidence="19 20">
    <name type="scientific">Galendromus occidentalis</name>
    <name type="common">western predatory mite</name>
    <dbReference type="NCBI Taxonomy" id="34638"/>
    <lineage>
        <taxon>Eukaryota</taxon>
        <taxon>Metazoa</taxon>
        <taxon>Ecdysozoa</taxon>
        <taxon>Arthropoda</taxon>
        <taxon>Chelicerata</taxon>
        <taxon>Arachnida</taxon>
        <taxon>Acari</taxon>
        <taxon>Parasitiformes</taxon>
        <taxon>Mesostigmata</taxon>
        <taxon>Gamasina</taxon>
        <taxon>Phytoseioidea</taxon>
        <taxon>Phytoseiidae</taxon>
        <taxon>Typhlodrominae</taxon>
        <taxon>Galendromus</taxon>
    </lineage>
</organism>
<evidence type="ECO:0000256" key="15">
    <source>
        <dbReference type="ARBA" id="ARBA00023180"/>
    </source>
</evidence>
<reference evidence="20" key="1">
    <citation type="submission" date="2025-08" db="UniProtKB">
        <authorList>
            <consortium name="RefSeq"/>
        </authorList>
    </citation>
    <scope>IDENTIFICATION</scope>
</reference>
<evidence type="ECO:0000256" key="1">
    <source>
        <dbReference type="ARBA" id="ARBA00004401"/>
    </source>
</evidence>
<evidence type="ECO:0000256" key="9">
    <source>
        <dbReference type="ARBA" id="ARBA00022968"/>
    </source>
</evidence>
<dbReference type="Proteomes" id="UP000694867">
    <property type="component" value="Unplaced"/>
</dbReference>
<gene>
    <name evidence="20" type="primary">LOC100898386</name>
</gene>
<dbReference type="GO" id="GO:0030007">
    <property type="term" value="P:intracellular potassium ion homeostasis"/>
    <property type="evidence" value="ECO:0007669"/>
    <property type="project" value="TreeGrafter"/>
</dbReference>
<dbReference type="InterPro" id="IPR000402">
    <property type="entry name" value="Na/K_ATPase_sub_beta"/>
</dbReference>
<keyword evidence="4" id="KW-1003">Cell membrane</keyword>
<dbReference type="PANTHER" id="PTHR11523">
    <property type="entry name" value="SODIUM/POTASSIUM-DEPENDENT ATPASE BETA SUBUNIT"/>
    <property type="match status" value="1"/>
</dbReference>
<keyword evidence="19" id="KW-1185">Reference proteome</keyword>
<keyword evidence="14" id="KW-1015">Disulfide bond</keyword>
<evidence type="ECO:0000256" key="16">
    <source>
        <dbReference type="ARBA" id="ARBA00023201"/>
    </source>
</evidence>
<keyword evidence="9" id="KW-0735">Signal-anchor</keyword>
<keyword evidence="5" id="KW-0633">Potassium transport</keyword>
<keyword evidence="8" id="KW-0630">Potassium</keyword>
<comment type="similarity">
    <text evidence="2">Belongs to the X(+)/potassium ATPases subunit beta family.</text>
</comment>
<evidence type="ECO:0000313" key="20">
    <source>
        <dbReference type="RefSeq" id="XP_028967340.1"/>
    </source>
</evidence>
<keyword evidence="7 18" id="KW-0812">Transmembrane</keyword>
<evidence type="ECO:0000256" key="18">
    <source>
        <dbReference type="SAM" id="Phobius"/>
    </source>
</evidence>
<dbReference type="AlphaFoldDB" id="A0AAJ7SEX3"/>